<accession>Q67M31</accession>
<dbReference type="STRING" id="292459.STH2279"/>
<reference evidence="7 8" key="1">
    <citation type="journal article" date="2004" name="Nucleic Acids Res.">
        <title>Genome sequence of Symbiobacterium thermophilum, an uncultivable bacterium that depends on microbial commensalism.</title>
        <authorList>
            <person name="Ueda K."/>
            <person name="Yamashita A."/>
            <person name="Ishikawa J."/>
            <person name="Shimada M."/>
            <person name="Watsuji T."/>
            <person name="Morimura K."/>
            <person name="Ikeda H."/>
            <person name="Hattori M."/>
            <person name="Beppu T."/>
        </authorList>
    </citation>
    <scope>NUCLEOTIDE SEQUENCE [LARGE SCALE GENOMIC DNA]</scope>
    <source>
        <strain evidence="8">T / IAM 14863</strain>
    </source>
</reference>
<keyword evidence="3 6" id="KW-0815">Transposition</keyword>
<evidence type="ECO:0000256" key="4">
    <source>
        <dbReference type="ARBA" id="ARBA00023125"/>
    </source>
</evidence>
<comment type="similarity">
    <text evidence="2 6">Belongs to the transposase mutator family.</text>
</comment>
<protein>
    <recommendedName>
        <fullName evidence="6">Mutator family transposase</fullName>
    </recommendedName>
</protein>
<organism evidence="7 8">
    <name type="scientific">Symbiobacterium thermophilum (strain DSM 24528 / JCM 14929 / IAM 14863 / T)</name>
    <dbReference type="NCBI Taxonomy" id="292459"/>
    <lineage>
        <taxon>Bacteria</taxon>
        <taxon>Bacillati</taxon>
        <taxon>Bacillota</taxon>
        <taxon>Clostridia</taxon>
        <taxon>Eubacteriales</taxon>
        <taxon>Symbiobacteriaceae</taxon>
        <taxon>Symbiobacterium</taxon>
    </lineage>
</organism>
<dbReference type="KEGG" id="sth:STH2279"/>
<dbReference type="eggNOG" id="COG3328">
    <property type="taxonomic scope" value="Bacteria"/>
</dbReference>
<sequence>MPPLMSLYRGKTKKRQLLEVDKQPWLPQQVQVTLHALMGAAKEGLLALAVAVGLDVLRSMMEAEVTAIVGPKGKHNPNRKAFRHGAEEGRVVLGGRKVPIQRPRVRTKDGQEVRLSSYEAFQDEQLLTQAALERMLHGLSTRRYHHGLEPVGDDLPAVATSKSSVSRHFVAATRKALAELLARPLGDQRYLVLMLDGIEVADHTVVVALGITDDGQKQILGLWEGATENATVCRALLTDLVERGLRVDGGILVVIDGAKALRAAVRDVLGARATVQRCQVHKKRNVLDHLPDEARAWVSRKLEQAWRETDYEKARTALTSLAKTLDDKYPGAAASLREGLEETLTVLRLELPEALRKTLRSTNPIESAFEKVRMASRNVKRWRNGQQVLRWTAAGLLEAEKGFRRIKGYRQLPMLSEALSRACCEIPVSQ</sequence>
<dbReference type="AlphaFoldDB" id="Q67M31"/>
<dbReference type="GO" id="GO:0003677">
    <property type="term" value="F:DNA binding"/>
    <property type="evidence" value="ECO:0007669"/>
    <property type="project" value="UniProtKB-UniRule"/>
</dbReference>
<keyword evidence="5 6" id="KW-0233">DNA recombination</keyword>
<dbReference type="PANTHER" id="PTHR33217:SF7">
    <property type="entry name" value="TRANSPOSASE FOR INSERTION SEQUENCE ELEMENT IS1081"/>
    <property type="match status" value="1"/>
</dbReference>
<evidence type="ECO:0000256" key="2">
    <source>
        <dbReference type="ARBA" id="ARBA00010961"/>
    </source>
</evidence>
<dbReference type="Pfam" id="PF00872">
    <property type="entry name" value="Transposase_mut"/>
    <property type="match status" value="1"/>
</dbReference>
<dbReference type="HOGENOM" id="CLU_036805_2_2_9"/>
<dbReference type="EMBL" id="AP006840">
    <property type="protein sequence ID" value="BAD41264.1"/>
    <property type="molecule type" value="Genomic_DNA"/>
</dbReference>
<dbReference type="GO" id="GO:0004803">
    <property type="term" value="F:transposase activity"/>
    <property type="evidence" value="ECO:0007669"/>
    <property type="project" value="UniProtKB-UniRule"/>
</dbReference>
<name>Q67M31_SYMTH</name>
<dbReference type="GO" id="GO:0006313">
    <property type="term" value="P:DNA transposition"/>
    <property type="evidence" value="ECO:0007669"/>
    <property type="project" value="UniProtKB-UniRule"/>
</dbReference>
<dbReference type="InterPro" id="IPR001207">
    <property type="entry name" value="Transposase_mutator"/>
</dbReference>
<evidence type="ECO:0000256" key="1">
    <source>
        <dbReference type="ARBA" id="ARBA00002190"/>
    </source>
</evidence>
<evidence type="ECO:0000313" key="7">
    <source>
        <dbReference type="EMBL" id="BAD41264.1"/>
    </source>
</evidence>
<dbReference type="PANTHER" id="PTHR33217">
    <property type="entry name" value="TRANSPOSASE FOR INSERTION SEQUENCE ELEMENT IS1081"/>
    <property type="match status" value="1"/>
</dbReference>
<dbReference type="NCBIfam" id="NF033543">
    <property type="entry name" value="transpos_IS256"/>
    <property type="match status" value="1"/>
</dbReference>
<keyword evidence="6" id="KW-0814">Transposable element</keyword>
<comment type="function">
    <text evidence="1 6">Required for the transposition of the insertion element.</text>
</comment>
<keyword evidence="8" id="KW-1185">Reference proteome</keyword>
<proteinExistence type="inferred from homology"/>
<evidence type="ECO:0000256" key="5">
    <source>
        <dbReference type="ARBA" id="ARBA00023172"/>
    </source>
</evidence>
<evidence type="ECO:0000256" key="6">
    <source>
        <dbReference type="RuleBase" id="RU365089"/>
    </source>
</evidence>
<gene>
    <name evidence="7" type="ordered locus">STH2279</name>
</gene>
<evidence type="ECO:0000313" key="8">
    <source>
        <dbReference type="Proteomes" id="UP000000417"/>
    </source>
</evidence>
<evidence type="ECO:0000256" key="3">
    <source>
        <dbReference type="ARBA" id="ARBA00022578"/>
    </source>
</evidence>
<keyword evidence="4 6" id="KW-0238">DNA-binding</keyword>
<dbReference type="Proteomes" id="UP000000417">
    <property type="component" value="Chromosome"/>
</dbReference>